<sequence length="410" mass="41371">MLLAFAAGSAGLVGLTALATDGGLWYMTRRAAQNAADAAAIGGAAAIIAGGVPSTAGVNVAGRNGFAADARTSVVVRSPPTSGPSAGSSAAVEVVLNRQMTPGLSRIFFRSDVDVGARAVAVVQPATESCVLSLRGKMTLSGSSSTAGSGCVLASNSRATGSITLQGAATVSVFSMVMGGSCSGCTNNTRLTLTRPYSEYQPNLPDPYASLNNKVLPTFGASTCLNPGGSPTSLQPYETTGKAYCSDVRVNGNNILTLTPGTYYFSNASLTGQNGQIICPTCTGNAGVTLVFTGTPGTIGGPDLNGNVKISLQAPAQSADPAWNGILMYRDARAPVGYSVRVNGTSDSQIGGALYFPTSTLEFLGNMSLSNTSCVSLVADTVNFGGNASVAGCAARNTTVPRVQAIRLTE</sequence>
<dbReference type="InterPro" id="IPR028087">
    <property type="entry name" value="Tad_N"/>
</dbReference>
<protein>
    <submittedName>
        <fullName evidence="2">Pilus assembly protein TadG-related protein</fullName>
    </submittedName>
</protein>
<accession>A0ABT3NQ76</accession>
<gene>
    <name evidence="2" type="ORF">OF850_01650</name>
</gene>
<dbReference type="EMBL" id="JAPFQI010000001">
    <property type="protein sequence ID" value="MCW8084319.1"/>
    <property type="molecule type" value="Genomic_DNA"/>
</dbReference>
<dbReference type="Proteomes" id="UP001526430">
    <property type="component" value="Unassembled WGS sequence"/>
</dbReference>
<name>A0ABT3NQ76_9PROT</name>
<evidence type="ECO:0000313" key="3">
    <source>
        <dbReference type="Proteomes" id="UP001526430"/>
    </source>
</evidence>
<reference evidence="2 3" key="1">
    <citation type="submission" date="2022-10" db="EMBL/GenBank/DDBJ databases">
        <title>Roseococcus glaciei nov., sp. nov., isolated from glacier.</title>
        <authorList>
            <person name="Liu Q."/>
            <person name="Xin Y.-H."/>
        </authorList>
    </citation>
    <scope>NUCLEOTIDE SEQUENCE [LARGE SCALE GENOMIC DNA]</scope>
    <source>
        <strain evidence="2 3">MDT2-1-1</strain>
    </source>
</reference>
<keyword evidence="3" id="KW-1185">Reference proteome</keyword>
<evidence type="ECO:0000313" key="2">
    <source>
        <dbReference type="EMBL" id="MCW8084319.1"/>
    </source>
</evidence>
<feature type="domain" description="Putative Flp pilus-assembly TadG-like N-terminal" evidence="1">
    <location>
        <begin position="4"/>
        <end position="46"/>
    </location>
</feature>
<dbReference type="Pfam" id="PF13400">
    <property type="entry name" value="Tad"/>
    <property type="match status" value="1"/>
</dbReference>
<proteinExistence type="predicted"/>
<dbReference type="RefSeq" id="WP_301587923.1">
    <property type="nucleotide sequence ID" value="NZ_JAPFQI010000001.1"/>
</dbReference>
<organism evidence="2 3">
    <name type="scientific">Sabulicella glaciei</name>
    <dbReference type="NCBI Taxonomy" id="2984948"/>
    <lineage>
        <taxon>Bacteria</taxon>
        <taxon>Pseudomonadati</taxon>
        <taxon>Pseudomonadota</taxon>
        <taxon>Alphaproteobacteria</taxon>
        <taxon>Acetobacterales</taxon>
        <taxon>Acetobacteraceae</taxon>
        <taxon>Sabulicella</taxon>
    </lineage>
</organism>
<evidence type="ECO:0000259" key="1">
    <source>
        <dbReference type="Pfam" id="PF13400"/>
    </source>
</evidence>
<comment type="caution">
    <text evidence="2">The sequence shown here is derived from an EMBL/GenBank/DDBJ whole genome shotgun (WGS) entry which is preliminary data.</text>
</comment>